<feature type="transmembrane region" description="Helical" evidence="1">
    <location>
        <begin position="86"/>
        <end position="109"/>
    </location>
</feature>
<dbReference type="AlphaFoldDB" id="X1D722"/>
<accession>X1D722</accession>
<feature type="non-terminal residue" evidence="2">
    <location>
        <position position="1"/>
    </location>
</feature>
<dbReference type="EMBL" id="BART01021800">
    <property type="protein sequence ID" value="GAH04080.1"/>
    <property type="molecule type" value="Genomic_DNA"/>
</dbReference>
<proteinExistence type="predicted"/>
<comment type="caution">
    <text evidence="2">The sequence shown here is derived from an EMBL/GenBank/DDBJ whole genome shotgun (WGS) entry which is preliminary data.</text>
</comment>
<reference evidence="2" key="1">
    <citation type="journal article" date="2014" name="Front. Microbiol.">
        <title>High frequency of phylogenetically diverse reductive dehalogenase-homologous genes in deep subseafloor sedimentary metagenomes.</title>
        <authorList>
            <person name="Kawai M."/>
            <person name="Futagami T."/>
            <person name="Toyoda A."/>
            <person name="Takaki Y."/>
            <person name="Nishi S."/>
            <person name="Hori S."/>
            <person name="Arai W."/>
            <person name="Tsubouchi T."/>
            <person name="Morono Y."/>
            <person name="Uchiyama I."/>
            <person name="Ito T."/>
            <person name="Fujiyama A."/>
            <person name="Inagaki F."/>
            <person name="Takami H."/>
        </authorList>
    </citation>
    <scope>NUCLEOTIDE SEQUENCE</scope>
    <source>
        <strain evidence="2">Expedition CK06-06</strain>
    </source>
</reference>
<name>X1D722_9ZZZZ</name>
<sequence>VQTKVLDMPQTGFINAIKSALGNIANSITQGIFFTIKSLWAGVGWVAELMGLKEWFDSLSIMISNIATASLNFMDSLEIALINTAILLDQLFTVCLLFTIMEISFVNVISDLTPAESLDTAG</sequence>
<keyword evidence="1" id="KW-0812">Transmembrane</keyword>
<keyword evidence="1" id="KW-0472">Membrane</keyword>
<protein>
    <submittedName>
        <fullName evidence="2">Uncharacterized protein</fullName>
    </submittedName>
</protein>
<keyword evidence="1" id="KW-1133">Transmembrane helix</keyword>
<organism evidence="2">
    <name type="scientific">marine sediment metagenome</name>
    <dbReference type="NCBI Taxonomy" id="412755"/>
    <lineage>
        <taxon>unclassified sequences</taxon>
        <taxon>metagenomes</taxon>
        <taxon>ecological metagenomes</taxon>
    </lineage>
</organism>
<evidence type="ECO:0000256" key="1">
    <source>
        <dbReference type="SAM" id="Phobius"/>
    </source>
</evidence>
<evidence type="ECO:0000313" key="2">
    <source>
        <dbReference type="EMBL" id="GAH04080.1"/>
    </source>
</evidence>
<gene>
    <name evidence="2" type="ORF">S01H4_40095</name>
</gene>